<evidence type="ECO:0000256" key="2">
    <source>
        <dbReference type="ARBA" id="ARBA00022989"/>
    </source>
</evidence>
<feature type="transmembrane region" description="Helical" evidence="3">
    <location>
        <begin position="15"/>
        <end position="34"/>
    </location>
</feature>
<organism evidence="4 5">
    <name type="scientific">Siminovitchia sediminis</name>
    <dbReference type="NCBI Taxonomy" id="1274353"/>
    <lineage>
        <taxon>Bacteria</taxon>
        <taxon>Bacillati</taxon>
        <taxon>Bacillota</taxon>
        <taxon>Bacilli</taxon>
        <taxon>Bacillales</taxon>
        <taxon>Bacillaceae</taxon>
        <taxon>Siminovitchia</taxon>
    </lineage>
</organism>
<keyword evidence="1 3" id="KW-0812">Transmembrane</keyword>
<keyword evidence="3" id="KW-0472">Membrane</keyword>
<keyword evidence="5" id="KW-1185">Reference proteome</keyword>
<dbReference type="EMBL" id="JBHUEO010000008">
    <property type="protein sequence ID" value="MFD1706101.1"/>
    <property type="molecule type" value="Genomic_DNA"/>
</dbReference>
<feature type="transmembrane region" description="Helical" evidence="3">
    <location>
        <begin position="114"/>
        <end position="136"/>
    </location>
</feature>
<keyword evidence="2 3" id="KW-1133">Transmembrane helix</keyword>
<sequence>MERTTSYSTTTSKTFDLILTALLIALVFVATMLLNIKLPISANGGLVHLGTGMLFIASILFGPKKGAMAGAVGMGLFDLVSGWTLWAPITFLSRGIQGYIVGKIAWSGDRRGGSLGFNVLAMLVSTPPMIACYYLWERILYGSWIVPLASIPGDIVQSVIGMAVAIPVCIVLKKTPMFK</sequence>
<reference evidence="5" key="1">
    <citation type="journal article" date="2019" name="Int. J. Syst. Evol. Microbiol.">
        <title>The Global Catalogue of Microorganisms (GCM) 10K type strain sequencing project: providing services to taxonomists for standard genome sequencing and annotation.</title>
        <authorList>
            <consortium name="The Broad Institute Genomics Platform"/>
            <consortium name="The Broad Institute Genome Sequencing Center for Infectious Disease"/>
            <person name="Wu L."/>
            <person name="Ma J."/>
        </authorList>
    </citation>
    <scope>NUCLEOTIDE SEQUENCE [LARGE SCALE GENOMIC DNA]</scope>
    <source>
        <strain evidence="5">CGMCC 1.12295</strain>
    </source>
</reference>
<dbReference type="PANTHER" id="PTHR37815:SF3">
    <property type="entry name" value="UPF0397 PROTEIN SPR0429"/>
    <property type="match status" value="1"/>
</dbReference>
<gene>
    <name evidence="4" type="ORF">ACFSCZ_04940</name>
</gene>
<evidence type="ECO:0000313" key="5">
    <source>
        <dbReference type="Proteomes" id="UP001597301"/>
    </source>
</evidence>
<dbReference type="RefSeq" id="WP_380772709.1">
    <property type="nucleotide sequence ID" value="NZ_JBHUEO010000008.1"/>
</dbReference>
<feature type="transmembrane region" description="Helical" evidence="3">
    <location>
        <begin position="46"/>
        <end position="63"/>
    </location>
</feature>
<proteinExistence type="predicted"/>
<dbReference type="PANTHER" id="PTHR37815">
    <property type="entry name" value="UPF0397 PROTEIN BC_2624-RELATED"/>
    <property type="match status" value="1"/>
</dbReference>
<dbReference type="Gene3D" id="1.10.1760.20">
    <property type="match status" value="1"/>
</dbReference>
<accession>A0ABW4KFX1</accession>
<evidence type="ECO:0000256" key="3">
    <source>
        <dbReference type="SAM" id="Phobius"/>
    </source>
</evidence>
<dbReference type="InterPro" id="IPR009825">
    <property type="entry name" value="ECF_substrate-spec-like"/>
</dbReference>
<dbReference type="Pfam" id="PF07155">
    <property type="entry name" value="ECF-ribofla_trS"/>
    <property type="match status" value="1"/>
</dbReference>
<comment type="caution">
    <text evidence="4">The sequence shown here is derived from an EMBL/GenBank/DDBJ whole genome shotgun (WGS) entry which is preliminary data.</text>
</comment>
<evidence type="ECO:0000313" key="4">
    <source>
        <dbReference type="EMBL" id="MFD1706101.1"/>
    </source>
</evidence>
<evidence type="ECO:0000256" key="1">
    <source>
        <dbReference type="ARBA" id="ARBA00022692"/>
    </source>
</evidence>
<feature type="transmembrane region" description="Helical" evidence="3">
    <location>
        <begin position="156"/>
        <end position="172"/>
    </location>
</feature>
<protein>
    <submittedName>
        <fullName evidence="4">ECF transporter S component</fullName>
    </submittedName>
</protein>
<dbReference type="Proteomes" id="UP001597301">
    <property type="component" value="Unassembled WGS sequence"/>
</dbReference>
<name>A0ABW4KFX1_9BACI</name>